<feature type="compositionally biased region" description="Low complexity" evidence="1">
    <location>
        <begin position="1"/>
        <end position="28"/>
    </location>
</feature>
<proteinExistence type="predicted"/>
<protein>
    <submittedName>
        <fullName evidence="3">Ltp family lipoprotein</fullName>
    </submittedName>
</protein>
<evidence type="ECO:0000256" key="1">
    <source>
        <dbReference type="SAM" id="MobiDB-lite"/>
    </source>
</evidence>
<dbReference type="Proteomes" id="UP000664299">
    <property type="component" value="Unassembled WGS sequence"/>
</dbReference>
<organism evidence="3 4">
    <name type="scientific">Bifidobacterium asteroides</name>
    <dbReference type="NCBI Taxonomy" id="1684"/>
    <lineage>
        <taxon>Bacteria</taxon>
        <taxon>Bacillati</taxon>
        <taxon>Actinomycetota</taxon>
        <taxon>Actinomycetes</taxon>
        <taxon>Bifidobacteriales</taxon>
        <taxon>Bifidobacteriaceae</taxon>
        <taxon>Bifidobacterium</taxon>
    </lineage>
</organism>
<sequence>MPYHQPLAAARQAAPLKSSAATTSQQQSKTEDTAKASQAPATPDVPQEYKSALAKAKTYSDMMHMSKQGIYAQLTSEADQFKPEAAQYAVDNLQADYNANALARAKTYQQTMNMSPAAIQQQLTSEADQFTQDEAAYAVQHLNQ</sequence>
<dbReference type="InterPro" id="IPR011434">
    <property type="entry name" value="Ltp-like_HTH"/>
</dbReference>
<dbReference type="EMBL" id="JAFMNU010000387">
    <property type="protein sequence ID" value="MBO0624915.1"/>
    <property type="molecule type" value="Genomic_DNA"/>
</dbReference>
<keyword evidence="3" id="KW-0449">Lipoprotein</keyword>
<evidence type="ECO:0000313" key="4">
    <source>
        <dbReference type="Proteomes" id="UP000664299"/>
    </source>
</evidence>
<evidence type="ECO:0000313" key="3">
    <source>
        <dbReference type="EMBL" id="MBO0624915.1"/>
    </source>
</evidence>
<feature type="region of interest" description="Disordered" evidence="1">
    <location>
        <begin position="1"/>
        <end position="49"/>
    </location>
</feature>
<gene>
    <name evidence="3" type="ORF">J1F30_11270</name>
</gene>
<feature type="domain" description="Putative host cell surface-exposed lipoprotein Ltp-like HTH region" evidence="2">
    <location>
        <begin position="96"/>
        <end position="142"/>
    </location>
</feature>
<dbReference type="Pfam" id="PF07553">
    <property type="entry name" value="Lipoprotein_Ltp"/>
    <property type="match status" value="2"/>
</dbReference>
<accession>A0ABS3IX29</accession>
<name>A0ABS3IX29_9BIFI</name>
<dbReference type="RefSeq" id="WP_211121202.1">
    <property type="nucleotide sequence ID" value="NZ_JAFMNU020000003.1"/>
</dbReference>
<keyword evidence="4" id="KW-1185">Reference proteome</keyword>
<reference evidence="3" key="1">
    <citation type="submission" date="2021-03" db="EMBL/GenBank/DDBJ databases">
        <title>Genome sequence of Bifidobacterium asteroides strain wkB204 isolated from a honey bee gut.</title>
        <authorList>
            <person name="Motta E.V.S."/>
            <person name="Kwong W.K."/>
            <person name="Moran N.A."/>
        </authorList>
    </citation>
    <scope>NUCLEOTIDE SEQUENCE</scope>
    <source>
        <strain evidence="3">WkB204</strain>
    </source>
</reference>
<dbReference type="Gene3D" id="1.10.10.10">
    <property type="entry name" value="Winged helix-like DNA-binding domain superfamily/Winged helix DNA-binding domain"/>
    <property type="match status" value="2"/>
</dbReference>
<dbReference type="InterPro" id="IPR036388">
    <property type="entry name" value="WH-like_DNA-bd_sf"/>
</dbReference>
<evidence type="ECO:0000259" key="2">
    <source>
        <dbReference type="Pfam" id="PF07553"/>
    </source>
</evidence>
<comment type="caution">
    <text evidence="3">The sequence shown here is derived from an EMBL/GenBank/DDBJ whole genome shotgun (WGS) entry which is preliminary data.</text>
</comment>
<feature type="domain" description="Putative host cell surface-exposed lipoprotein Ltp-like HTH region" evidence="2">
    <location>
        <begin position="48"/>
        <end position="93"/>
    </location>
</feature>